<dbReference type="Proteomes" id="UP000015106">
    <property type="component" value="Chromosome 7"/>
</dbReference>
<dbReference type="Gramene" id="TuG1812G0700004974.01.T01">
    <property type="protein sequence ID" value="TuG1812G0700004974.01.T01"/>
    <property type="gene ID" value="TuG1812G0700004974.01"/>
</dbReference>
<dbReference type="AlphaFoldDB" id="A0A8R7R776"/>
<name>A0A8R7R776_TRIUA</name>
<reference evidence="2" key="3">
    <citation type="submission" date="2022-06" db="UniProtKB">
        <authorList>
            <consortium name="EnsemblPlants"/>
        </authorList>
    </citation>
    <scope>IDENTIFICATION</scope>
</reference>
<evidence type="ECO:0000313" key="3">
    <source>
        <dbReference type="Proteomes" id="UP000015106"/>
    </source>
</evidence>
<evidence type="ECO:0000256" key="1">
    <source>
        <dbReference type="SAM" id="MobiDB-lite"/>
    </source>
</evidence>
<reference evidence="2" key="2">
    <citation type="submission" date="2018-03" db="EMBL/GenBank/DDBJ databases">
        <title>The Triticum urartu genome reveals the dynamic nature of wheat genome evolution.</title>
        <authorList>
            <person name="Ling H."/>
            <person name="Ma B."/>
            <person name="Shi X."/>
            <person name="Liu H."/>
            <person name="Dong L."/>
            <person name="Sun H."/>
            <person name="Cao Y."/>
            <person name="Gao Q."/>
            <person name="Zheng S."/>
            <person name="Li Y."/>
            <person name="Yu Y."/>
            <person name="Du H."/>
            <person name="Qi M."/>
            <person name="Li Y."/>
            <person name="Yu H."/>
            <person name="Cui Y."/>
            <person name="Wang N."/>
            <person name="Chen C."/>
            <person name="Wu H."/>
            <person name="Zhao Y."/>
            <person name="Zhang J."/>
            <person name="Li Y."/>
            <person name="Zhou W."/>
            <person name="Zhang B."/>
            <person name="Hu W."/>
            <person name="Eijk M."/>
            <person name="Tang J."/>
            <person name="Witsenboer H."/>
            <person name="Zhao S."/>
            <person name="Li Z."/>
            <person name="Zhang A."/>
            <person name="Wang D."/>
            <person name="Liang C."/>
        </authorList>
    </citation>
    <scope>NUCLEOTIDE SEQUENCE [LARGE SCALE GENOMIC DNA]</scope>
    <source>
        <strain evidence="2">cv. G1812</strain>
    </source>
</reference>
<feature type="region of interest" description="Disordered" evidence="1">
    <location>
        <begin position="27"/>
        <end position="54"/>
    </location>
</feature>
<accession>A0A8R7R776</accession>
<keyword evidence="3" id="KW-1185">Reference proteome</keyword>
<protein>
    <submittedName>
        <fullName evidence="2">Uncharacterized protein</fullName>
    </submittedName>
</protein>
<dbReference type="EnsemblPlants" id="TuG1812G0700004974.01.T02">
    <property type="protein sequence ID" value="TuG1812G0700004974.01.T02"/>
    <property type="gene ID" value="TuG1812G0700004974.01"/>
</dbReference>
<evidence type="ECO:0000313" key="2">
    <source>
        <dbReference type="EnsemblPlants" id="TuG1812G0700004974.01.T02"/>
    </source>
</evidence>
<reference evidence="3" key="1">
    <citation type="journal article" date="2013" name="Nature">
        <title>Draft genome of the wheat A-genome progenitor Triticum urartu.</title>
        <authorList>
            <person name="Ling H.Q."/>
            <person name="Zhao S."/>
            <person name="Liu D."/>
            <person name="Wang J."/>
            <person name="Sun H."/>
            <person name="Zhang C."/>
            <person name="Fan H."/>
            <person name="Li D."/>
            <person name="Dong L."/>
            <person name="Tao Y."/>
            <person name="Gao C."/>
            <person name="Wu H."/>
            <person name="Li Y."/>
            <person name="Cui Y."/>
            <person name="Guo X."/>
            <person name="Zheng S."/>
            <person name="Wang B."/>
            <person name="Yu K."/>
            <person name="Liang Q."/>
            <person name="Yang W."/>
            <person name="Lou X."/>
            <person name="Chen J."/>
            <person name="Feng M."/>
            <person name="Jian J."/>
            <person name="Zhang X."/>
            <person name="Luo G."/>
            <person name="Jiang Y."/>
            <person name="Liu J."/>
            <person name="Wang Z."/>
            <person name="Sha Y."/>
            <person name="Zhang B."/>
            <person name="Wu H."/>
            <person name="Tang D."/>
            <person name="Shen Q."/>
            <person name="Xue P."/>
            <person name="Zou S."/>
            <person name="Wang X."/>
            <person name="Liu X."/>
            <person name="Wang F."/>
            <person name="Yang Y."/>
            <person name="An X."/>
            <person name="Dong Z."/>
            <person name="Zhang K."/>
            <person name="Zhang X."/>
            <person name="Luo M.C."/>
            <person name="Dvorak J."/>
            <person name="Tong Y."/>
            <person name="Wang J."/>
            <person name="Yang H."/>
            <person name="Li Z."/>
            <person name="Wang D."/>
            <person name="Zhang A."/>
            <person name="Wang J."/>
        </authorList>
    </citation>
    <scope>NUCLEOTIDE SEQUENCE</scope>
    <source>
        <strain evidence="3">cv. G1812</strain>
    </source>
</reference>
<dbReference type="Gramene" id="TuG1812G0700004974.01.T02">
    <property type="protein sequence ID" value="TuG1812G0700004974.01.T02"/>
    <property type="gene ID" value="TuG1812G0700004974.01"/>
</dbReference>
<dbReference type="EnsemblPlants" id="TuG1812G0700004974.01.T01">
    <property type="protein sequence ID" value="TuG1812G0700004974.01.T01"/>
    <property type="gene ID" value="TuG1812G0700004974.01"/>
</dbReference>
<sequence>MASPHLLLSPPRRCPVGPYPHHGLGPLPPLTTAALPRHQPRGSSPDRPCRRHPTAPKYIEMRGVGHDAGAGISNWTEIQCVDVPAVIIAPCSWLTQLLREGVRSWRMCSVAEGLCPQDGLLSMLTGIILPPMFCIWLEVVVVTQLVRRTQWQTRHC</sequence>
<feature type="compositionally biased region" description="Low complexity" evidence="1">
    <location>
        <begin position="27"/>
        <end position="36"/>
    </location>
</feature>
<proteinExistence type="predicted"/>
<organism evidence="2 3">
    <name type="scientific">Triticum urartu</name>
    <name type="common">Red wild einkorn</name>
    <name type="synonym">Crithodium urartu</name>
    <dbReference type="NCBI Taxonomy" id="4572"/>
    <lineage>
        <taxon>Eukaryota</taxon>
        <taxon>Viridiplantae</taxon>
        <taxon>Streptophyta</taxon>
        <taxon>Embryophyta</taxon>
        <taxon>Tracheophyta</taxon>
        <taxon>Spermatophyta</taxon>
        <taxon>Magnoliopsida</taxon>
        <taxon>Liliopsida</taxon>
        <taxon>Poales</taxon>
        <taxon>Poaceae</taxon>
        <taxon>BOP clade</taxon>
        <taxon>Pooideae</taxon>
        <taxon>Triticodae</taxon>
        <taxon>Triticeae</taxon>
        <taxon>Triticinae</taxon>
        <taxon>Triticum</taxon>
    </lineage>
</organism>